<accession>A0A6J5RLW2</accession>
<proteinExistence type="predicted"/>
<gene>
    <name evidence="1" type="ORF">UFOVP1290_572</name>
</gene>
<name>A0A6J5RLW2_9CAUD</name>
<evidence type="ECO:0000313" key="1">
    <source>
        <dbReference type="EMBL" id="CAB4197052.1"/>
    </source>
</evidence>
<reference evidence="1" key="1">
    <citation type="submission" date="2020-05" db="EMBL/GenBank/DDBJ databases">
        <authorList>
            <person name="Chiriac C."/>
            <person name="Salcher M."/>
            <person name="Ghai R."/>
            <person name="Kavagutti S V."/>
        </authorList>
    </citation>
    <scope>NUCLEOTIDE SEQUENCE</scope>
</reference>
<sequence length="104" mass="12485">MGDDVLKTEFILKYKHDGEHAFYRFLLTYALNKLILIENETYRGISPNLEFLEYSERLIFLYRKEGDDICLQVSRLFRKAAHKIYRVMLKKNMTDINSKFLNLV</sequence>
<protein>
    <submittedName>
        <fullName evidence="1">Uncharacterized protein</fullName>
    </submittedName>
</protein>
<dbReference type="EMBL" id="LR797252">
    <property type="protein sequence ID" value="CAB4197052.1"/>
    <property type="molecule type" value="Genomic_DNA"/>
</dbReference>
<organism evidence="1">
    <name type="scientific">uncultured Caudovirales phage</name>
    <dbReference type="NCBI Taxonomy" id="2100421"/>
    <lineage>
        <taxon>Viruses</taxon>
        <taxon>Duplodnaviria</taxon>
        <taxon>Heunggongvirae</taxon>
        <taxon>Uroviricota</taxon>
        <taxon>Caudoviricetes</taxon>
        <taxon>Peduoviridae</taxon>
        <taxon>Maltschvirus</taxon>
        <taxon>Maltschvirus maltsch</taxon>
    </lineage>
</organism>